<name>A0AAE0USJ0_9TELE</name>
<dbReference type="PROSITE" id="PS00346">
    <property type="entry name" value="ETS_DOMAIN_2"/>
    <property type="match status" value="1"/>
</dbReference>
<keyword evidence="14" id="KW-0687">Ribonucleoprotein</keyword>
<dbReference type="SUPFAM" id="SSF46785">
    <property type="entry name" value="Winged helix' DNA-binding domain"/>
    <property type="match status" value="1"/>
</dbReference>
<dbReference type="InterPro" id="IPR029063">
    <property type="entry name" value="SAM-dependent_MTases_sf"/>
</dbReference>
<evidence type="ECO:0000256" key="12">
    <source>
        <dbReference type="ARBA" id="ARBA00023163"/>
    </source>
</evidence>
<organism evidence="21 22">
    <name type="scientific">Hemibagrus guttatus</name>
    <dbReference type="NCBI Taxonomy" id="175788"/>
    <lineage>
        <taxon>Eukaryota</taxon>
        <taxon>Metazoa</taxon>
        <taxon>Chordata</taxon>
        <taxon>Craniata</taxon>
        <taxon>Vertebrata</taxon>
        <taxon>Euteleostomi</taxon>
        <taxon>Actinopterygii</taxon>
        <taxon>Neopterygii</taxon>
        <taxon>Teleostei</taxon>
        <taxon>Ostariophysi</taxon>
        <taxon>Siluriformes</taxon>
        <taxon>Bagridae</taxon>
        <taxon>Hemibagrus</taxon>
    </lineage>
</organism>
<dbReference type="Pfam" id="PF00178">
    <property type="entry name" value="Ets"/>
    <property type="match status" value="1"/>
</dbReference>
<feature type="region of interest" description="Disordered" evidence="18">
    <location>
        <begin position="196"/>
        <end position="220"/>
    </location>
</feature>
<comment type="catalytic activity">
    <reaction evidence="16">
        <text>L-glutaminyl-[histone H2A] + S-adenosyl-L-methionine = N(5)-methyl-L-glutaminyl-[histone H2A] + S-adenosyl-L-homocysteine + H(+)</text>
        <dbReference type="Rhea" id="RHEA:50904"/>
        <dbReference type="Rhea" id="RHEA-COMP:12837"/>
        <dbReference type="Rhea" id="RHEA-COMP:12839"/>
        <dbReference type="ChEBI" id="CHEBI:15378"/>
        <dbReference type="ChEBI" id="CHEBI:30011"/>
        <dbReference type="ChEBI" id="CHEBI:57856"/>
        <dbReference type="ChEBI" id="CHEBI:59789"/>
        <dbReference type="ChEBI" id="CHEBI:61891"/>
    </reaction>
</comment>
<evidence type="ECO:0000256" key="14">
    <source>
        <dbReference type="ARBA" id="ARBA00023274"/>
    </source>
</evidence>
<feature type="region of interest" description="Disordered" evidence="18">
    <location>
        <begin position="237"/>
        <end position="262"/>
    </location>
</feature>
<dbReference type="SMART" id="SM01206">
    <property type="entry name" value="Fibrillarin"/>
    <property type="match status" value="1"/>
</dbReference>
<dbReference type="FunFam" id="3.30.200.20:FF:000056">
    <property type="entry name" value="Fibrillarin like 1"/>
    <property type="match status" value="1"/>
</dbReference>
<dbReference type="PRINTS" id="PR00052">
    <property type="entry name" value="FIBRILLARIN"/>
</dbReference>
<evidence type="ECO:0000313" key="21">
    <source>
        <dbReference type="EMBL" id="KAK3515650.1"/>
    </source>
</evidence>
<dbReference type="GO" id="GO:0032040">
    <property type="term" value="C:small-subunit processome"/>
    <property type="evidence" value="ECO:0007669"/>
    <property type="project" value="TreeGrafter"/>
</dbReference>
<evidence type="ECO:0000256" key="1">
    <source>
        <dbReference type="ARBA" id="ARBA00004604"/>
    </source>
</evidence>
<dbReference type="PROSITE" id="PS51433">
    <property type="entry name" value="PNT"/>
    <property type="match status" value="1"/>
</dbReference>
<keyword evidence="7" id="KW-0808">Transferase</keyword>
<evidence type="ECO:0000256" key="18">
    <source>
        <dbReference type="SAM" id="MobiDB-lite"/>
    </source>
</evidence>
<dbReference type="AlphaFoldDB" id="A0AAE0USJ0"/>
<dbReference type="NCBIfam" id="NF003276">
    <property type="entry name" value="PRK04266.1-2"/>
    <property type="match status" value="1"/>
</dbReference>
<dbReference type="InterPro" id="IPR036390">
    <property type="entry name" value="WH_DNA-bd_sf"/>
</dbReference>
<dbReference type="EMBL" id="JAUCMX010000020">
    <property type="protein sequence ID" value="KAK3515650.1"/>
    <property type="molecule type" value="Genomic_DNA"/>
</dbReference>
<evidence type="ECO:0000259" key="19">
    <source>
        <dbReference type="PROSITE" id="PS50061"/>
    </source>
</evidence>
<evidence type="ECO:0000256" key="15">
    <source>
        <dbReference type="ARBA" id="ARBA00032245"/>
    </source>
</evidence>
<evidence type="ECO:0000256" key="6">
    <source>
        <dbReference type="ARBA" id="ARBA00022603"/>
    </source>
</evidence>
<dbReference type="GO" id="GO:0015030">
    <property type="term" value="C:Cajal body"/>
    <property type="evidence" value="ECO:0007669"/>
    <property type="project" value="TreeGrafter"/>
</dbReference>
<sequence>MDCTIKEALAVVSEDQSIFESTFGSMKSEITSPVAQAGFRQGSEESTESDWTNTSANNPAKKNEHVNGASRESPVEVSSAKRSRHISSSDGGQQPYQPSYQEPRTSPQSTTEEKRVIVPADPEVWTQDHVRQWVEWAIKEYSLVDVDVSLFLPLDGKTLCKMTKEDMMRLTSHYNTDVLLSHLNYLRQMVGRSKEVKRNAGGSPTFSYPTTPTNTQPPPRLQVKAENSFEEISRRNSWPSGAMTVPKGSPVEQQHNSRITEASPRVTQDPYQALGPISSRLANPGSGQIQLWQFLLELLSDSNNASIITWEGTNGEFKMTDPDEVAKRWGERKSKPNMNYDKLSRALRYYYDKNIMTKVHGKRYAYKFDFQGISQAHQSHPSEGSVLKYQGEMPYAQSYHSHQPKVNFMSTHTGMPVSSGGFFPPATNYWNSPTGVSVPVVVVEVGVDLVEEDVVETEEEEAGLEEDEVVELLLCGGFRSPGGDGGFRGRGGGRGTPRGRGGRGGGGGFRGGKKVTVEPHRHEGVFICRGKEDALVTKNMVVGESVYGEKRISVEDGEAKIEYRAWNPFRSKLAAAILGGIDQIHIKPGTKVMYLGAASGTTVSHVSDIVGPDGLVYAVEFSHRSGRDLLNVAKKRTNIIPIIEDARHPHKYRMLVGMVDVIFADVAQPDQTRIVALNAHNFLKNGGHFVISIKANCIDSTASPEAVFASEVRKMSAENMKPQEQLTLEPYERDHAVVVGVYRPPPKQKK</sequence>
<feature type="compositionally biased region" description="Polar residues" evidence="18">
    <location>
        <begin position="251"/>
        <end position="262"/>
    </location>
</feature>
<evidence type="ECO:0000256" key="17">
    <source>
        <dbReference type="RuleBase" id="RU004019"/>
    </source>
</evidence>
<dbReference type="PROSITE" id="PS50061">
    <property type="entry name" value="ETS_DOMAIN_3"/>
    <property type="match status" value="1"/>
</dbReference>
<evidence type="ECO:0000256" key="4">
    <source>
        <dbReference type="ARBA" id="ARBA00015190"/>
    </source>
</evidence>
<dbReference type="SUPFAM" id="SSF47769">
    <property type="entry name" value="SAM/Pointed domain"/>
    <property type="match status" value="1"/>
</dbReference>
<dbReference type="Proteomes" id="UP001274896">
    <property type="component" value="Unassembled WGS sequence"/>
</dbReference>
<keyword evidence="22" id="KW-1185">Reference proteome</keyword>
<feature type="compositionally biased region" description="Gly residues" evidence="18">
    <location>
        <begin position="483"/>
        <end position="510"/>
    </location>
</feature>
<keyword evidence="5" id="KW-0698">rRNA processing</keyword>
<evidence type="ECO:0000256" key="5">
    <source>
        <dbReference type="ARBA" id="ARBA00022552"/>
    </source>
</evidence>
<comment type="caution">
    <text evidence="21">The sequence shown here is derived from an EMBL/GenBank/DDBJ whole genome shotgun (WGS) entry which is preliminary data.</text>
</comment>
<dbReference type="FunFam" id="1.10.150.50:FF:000010">
    <property type="entry name" value="Fli-1 proto-oncogene, ETS transcription factor"/>
    <property type="match status" value="1"/>
</dbReference>
<dbReference type="PROSITE" id="PS00345">
    <property type="entry name" value="ETS_DOMAIN_1"/>
    <property type="match status" value="1"/>
</dbReference>
<dbReference type="InterPro" id="IPR000692">
    <property type="entry name" value="Fibrillarin"/>
</dbReference>
<evidence type="ECO:0000256" key="10">
    <source>
        <dbReference type="ARBA" id="ARBA00023015"/>
    </source>
</evidence>
<comment type="subcellular location">
    <subcellularLocation>
        <location evidence="1">Nucleus</location>
        <location evidence="1">Nucleolus</location>
    </subcellularLocation>
</comment>
<keyword evidence="11 17" id="KW-0238">DNA-binding</keyword>
<feature type="compositionally biased region" description="Polar residues" evidence="18">
    <location>
        <begin position="25"/>
        <end position="34"/>
    </location>
</feature>
<gene>
    <name evidence="21" type="ORF">QTP70_026428</name>
</gene>
<dbReference type="Gene3D" id="3.40.50.150">
    <property type="entry name" value="Vaccinia Virus protein VP39"/>
    <property type="match status" value="1"/>
</dbReference>
<feature type="compositionally biased region" description="Polar residues" evidence="18">
    <location>
        <begin position="90"/>
        <end position="110"/>
    </location>
</feature>
<dbReference type="FunFam" id="3.40.50.150:FF:000001">
    <property type="entry name" value="Fibrillarin like 1"/>
    <property type="match status" value="1"/>
</dbReference>
<dbReference type="Pfam" id="PF02198">
    <property type="entry name" value="SAM_PNT"/>
    <property type="match status" value="1"/>
</dbReference>
<feature type="region of interest" description="Disordered" evidence="18">
    <location>
        <begin position="25"/>
        <end position="115"/>
    </location>
</feature>
<comment type="similarity">
    <text evidence="2 17">Belongs to the ETS family.</text>
</comment>
<evidence type="ECO:0000313" key="22">
    <source>
        <dbReference type="Proteomes" id="UP001274896"/>
    </source>
</evidence>
<dbReference type="Gene3D" id="3.30.200.20">
    <property type="entry name" value="Phosphorylase Kinase, domain 1"/>
    <property type="match status" value="1"/>
</dbReference>
<dbReference type="Pfam" id="PF01269">
    <property type="entry name" value="Fibrillarin"/>
    <property type="match status" value="1"/>
</dbReference>
<dbReference type="InterPro" id="IPR036388">
    <property type="entry name" value="WH-like_DNA-bd_sf"/>
</dbReference>
<evidence type="ECO:0000256" key="9">
    <source>
        <dbReference type="ARBA" id="ARBA00022884"/>
    </source>
</evidence>
<accession>A0AAE0USJ0</accession>
<dbReference type="SUPFAM" id="SSF53335">
    <property type="entry name" value="S-adenosyl-L-methionine-dependent methyltransferases"/>
    <property type="match status" value="1"/>
</dbReference>
<feature type="compositionally biased region" description="Polar residues" evidence="18">
    <location>
        <begin position="49"/>
        <end position="60"/>
    </location>
</feature>
<dbReference type="PRINTS" id="PR00454">
    <property type="entry name" value="ETSDOMAIN"/>
</dbReference>
<dbReference type="SMART" id="SM00251">
    <property type="entry name" value="SAM_PNT"/>
    <property type="match status" value="1"/>
</dbReference>
<dbReference type="PANTHER" id="PTHR10335">
    <property type="entry name" value="RRNA 2-O-METHYLTRANSFERASE FIBRILLARIN"/>
    <property type="match status" value="1"/>
</dbReference>
<dbReference type="PANTHER" id="PTHR10335:SF17">
    <property type="entry name" value="FIBRILLARIN"/>
    <property type="match status" value="1"/>
</dbReference>
<dbReference type="GO" id="GO:1990259">
    <property type="term" value="F:histone H2AQ104 methyltransferase activity"/>
    <property type="evidence" value="ECO:0007669"/>
    <property type="project" value="TreeGrafter"/>
</dbReference>
<dbReference type="FunFam" id="1.10.10.10:FF:000039">
    <property type="entry name" value="Friend leukemia integration 1 transcription factor"/>
    <property type="match status" value="1"/>
</dbReference>
<dbReference type="GO" id="GO:0003723">
    <property type="term" value="F:RNA binding"/>
    <property type="evidence" value="ECO:0007669"/>
    <property type="project" value="UniProtKB-KW"/>
</dbReference>
<protein>
    <recommendedName>
        <fullName evidence="4">rRNA 2'-O-methyltransferase fibrillarin</fullName>
    </recommendedName>
    <alternativeName>
        <fullName evidence="15">Histone-glutamine methyltransferase</fullName>
    </alternativeName>
</protein>
<dbReference type="GO" id="GO:0043565">
    <property type="term" value="F:sequence-specific DNA binding"/>
    <property type="evidence" value="ECO:0007669"/>
    <property type="project" value="InterPro"/>
</dbReference>
<keyword evidence="12" id="KW-0804">Transcription</keyword>
<feature type="domain" description="ETS" evidence="19">
    <location>
        <begin position="289"/>
        <end position="369"/>
    </location>
</feature>
<dbReference type="InterPro" id="IPR000418">
    <property type="entry name" value="Ets_dom"/>
</dbReference>
<evidence type="ECO:0000256" key="13">
    <source>
        <dbReference type="ARBA" id="ARBA00023242"/>
    </source>
</evidence>
<dbReference type="InterPro" id="IPR013761">
    <property type="entry name" value="SAM/pointed_sf"/>
</dbReference>
<evidence type="ECO:0000256" key="2">
    <source>
        <dbReference type="ARBA" id="ARBA00005562"/>
    </source>
</evidence>
<evidence type="ECO:0000256" key="11">
    <source>
        <dbReference type="ARBA" id="ARBA00023125"/>
    </source>
</evidence>
<dbReference type="SMART" id="SM00413">
    <property type="entry name" value="ETS"/>
    <property type="match status" value="1"/>
</dbReference>
<dbReference type="PROSITE" id="PS00566">
    <property type="entry name" value="FIBRILLARIN"/>
    <property type="match status" value="1"/>
</dbReference>
<dbReference type="GO" id="GO:0008649">
    <property type="term" value="F:rRNA methyltransferase activity"/>
    <property type="evidence" value="ECO:0007669"/>
    <property type="project" value="TreeGrafter"/>
</dbReference>
<keyword evidence="9" id="KW-0694">RNA-binding</keyword>
<keyword evidence="13 17" id="KW-0539">Nucleus</keyword>
<reference evidence="21" key="1">
    <citation type="submission" date="2023-06" db="EMBL/GenBank/DDBJ databases">
        <title>Male Hemibagrus guttatus genome.</title>
        <authorList>
            <person name="Bian C."/>
        </authorList>
    </citation>
    <scope>NUCLEOTIDE SEQUENCE</scope>
    <source>
        <strain evidence="21">Male_cb2023</strain>
        <tissue evidence="21">Muscle</tissue>
    </source>
</reference>
<evidence type="ECO:0000256" key="8">
    <source>
        <dbReference type="ARBA" id="ARBA00022691"/>
    </source>
</evidence>
<evidence type="ECO:0000256" key="16">
    <source>
        <dbReference type="ARBA" id="ARBA00047568"/>
    </source>
</evidence>
<dbReference type="HAMAP" id="MF_00351">
    <property type="entry name" value="RNA_methyltransf_FlpA"/>
    <property type="match status" value="1"/>
</dbReference>
<comment type="similarity">
    <text evidence="3">Belongs to the methyltransferase superfamily. Fibrillarin family.</text>
</comment>
<feature type="region of interest" description="Disordered" evidence="18">
    <location>
        <begin position="483"/>
        <end position="514"/>
    </location>
</feature>
<dbReference type="InterPro" id="IPR020813">
    <property type="entry name" value="Fibrillarin_CS"/>
</dbReference>
<feature type="domain" description="PNT" evidence="20">
    <location>
        <begin position="104"/>
        <end position="190"/>
    </location>
</feature>
<dbReference type="GO" id="GO:0003700">
    <property type="term" value="F:DNA-binding transcription factor activity"/>
    <property type="evidence" value="ECO:0007669"/>
    <property type="project" value="InterPro"/>
</dbReference>
<keyword evidence="6" id="KW-0489">Methyltransferase</keyword>
<evidence type="ECO:0000256" key="7">
    <source>
        <dbReference type="ARBA" id="ARBA00022679"/>
    </source>
</evidence>
<keyword evidence="10" id="KW-0805">Transcription regulation</keyword>
<evidence type="ECO:0000259" key="20">
    <source>
        <dbReference type="PROSITE" id="PS51433"/>
    </source>
</evidence>
<dbReference type="Gene3D" id="1.10.10.10">
    <property type="entry name" value="Winged helix-like DNA-binding domain superfamily/Winged helix DNA-binding domain"/>
    <property type="match status" value="1"/>
</dbReference>
<dbReference type="Gene3D" id="1.10.150.50">
    <property type="entry name" value="Transcription Factor, Ets-1"/>
    <property type="match status" value="1"/>
</dbReference>
<dbReference type="GO" id="GO:0031428">
    <property type="term" value="C:box C/D methylation guide snoRNP complex"/>
    <property type="evidence" value="ECO:0007669"/>
    <property type="project" value="TreeGrafter"/>
</dbReference>
<keyword evidence="8" id="KW-0949">S-adenosyl-L-methionine</keyword>
<dbReference type="GO" id="GO:0000494">
    <property type="term" value="P:box C/D sno(s)RNA 3'-end processing"/>
    <property type="evidence" value="ECO:0007669"/>
    <property type="project" value="TreeGrafter"/>
</dbReference>
<dbReference type="InterPro" id="IPR003118">
    <property type="entry name" value="Pointed_dom"/>
</dbReference>
<proteinExistence type="inferred from homology"/>
<evidence type="ECO:0000256" key="3">
    <source>
        <dbReference type="ARBA" id="ARBA00010632"/>
    </source>
</evidence>